<evidence type="ECO:0000256" key="2">
    <source>
        <dbReference type="ARBA" id="ARBA00023242"/>
    </source>
</evidence>
<feature type="region of interest" description="Disordered" evidence="3">
    <location>
        <begin position="463"/>
        <end position="499"/>
    </location>
</feature>
<evidence type="ECO:0000313" key="5">
    <source>
        <dbReference type="EMBL" id="CBY37386.1"/>
    </source>
</evidence>
<dbReference type="PANTHER" id="PTHR21677:SF1">
    <property type="entry name" value="PROTEIN CRAMPED-LIKE"/>
    <property type="match status" value="1"/>
</dbReference>
<protein>
    <recommendedName>
        <fullName evidence="6">SANT domain-containing protein</fullName>
    </recommendedName>
</protein>
<feature type="compositionally biased region" description="Polar residues" evidence="3">
    <location>
        <begin position="1"/>
        <end position="13"/>
    </location>
</feature>
<keyword evidence="2" id="KW-0539">Nucleus</keyword>
<dbReference type="EMBL" id="FN654358">
    <property type="protein sequence ID" value="CBY32555.1"/>
    <property type="molecule type" value="Genomic_DNA"/>
</dbReference>
<feature type="region of interest" description="Disordered" evidence="3">
    <location>
        <begin position="366"/>
        <end position="396"/>
    </location>
</feature>
<proteinExistence type="predicted"/>
<feature type="region of interest" description="Disordered" evidence="3">
    <location>
        <begin position="1"/>
        <end position="42"/>
    </location>
</feature>
<keyword evidence="1" id="KW-0238">DNA-binding</keyword>
<dbReference type="PANTHER" id="PTHR21677">
    <property type="entry name" value="CRAMPED PROTEIN"/>
    <property type="match status" value="1"/>
</dbReference>
<dbReference type="AlphaFoldDB" id="E4YAG8"/>
<evidence type="ECO:0000256" key="3">
    <source>
        <dbReference type="SAM" id="MobiDB-lite"/>
    </source>
</evidence>
<dbReference type="GO" id="GO:0003682">
    <property type="term" value="F:chromatin binding"/>
    <property type="evidence" value="ECO:0007669"/>
    <property type="project" value="InterPro"/>
</dbReference>
<dbReference type="GO" id="GO:0007389">
    <property type="term" value="P:pattern specification process"/>
    <property type="evidence" value="ECO:0007669"/>
    <property type="project" value="TreeGrafter"/>
</dbReference>
<evidence type="ECO:0000313" key="4">
    <source>
        <dbReference type="EMBL" id="CBY32555.1"/>
    </source>
</evidence>
<dbReference type="CDD" id="cd00167">
    <property type="entry name" value="SANT"/>
    <property type="match status" value="1"/>
</dbReference>
<name>E4YAG8_OIKDI</name>
<dbReference type="EMBL" id="FN654961">
    <property type="protein sequence ID" value="CBY37386.1"/>
    <property type="molecule type" value="Genomic_DNA"/>
</dbReference>
<dbReference type="Proteomes" id="UP000011014">
    <property type="component" value="Unassembled WGS sequence"/>
</dbReference>
<sequence length="534" mass="59863">MDSDASASQSTRGKTQKELRSGKKVTLLVDTPTLEPPEKKKRSWESWSFEEKNCFFDAIKVHRRDFEAIKKFMFSRLGKNGTQKNKDQIRHMYYRTLGTIQKSLTDSQLVYPTVLRDKLDQEFYAMTAYAELRKKMQKDPPRKLLESKLEELLKTQQTVVKSRGKSAKVKIPTPAERPEKLATSLEKRILEPLAELRLSPEDCYTQRCIQAAAASPRLVINIPIRTKISEVKKLLAERWDTIEERITLGFYKNTEKMQSVHIEKIEEDSKSQTQTVYFSYSEGVTDPQIPNYQETEIVLLLLTSKSLHLTYRFLKDRPFVEPVSLLVKCASLFAEALTTDASSLPVHSTEADEAALRSLIFPHSVGGPSTSEVSGARRKRSVSNSSGRGKPKKSMAVNSIVIEQHLQLLNGLNGTGKSSRSPAYNNEVPEVPIHFIREEMPPVSCDQNSNSSISNILHSVLNEHSNERSSNAQRSTRASSASNAATPSLSSGSTDDGLATNEIDSHVGLMMSENSVGFARATNFYDILENDIPS</sequence>
<gene>
    <name evidence="5" type="ORF">GSOID_T00030488001</name>
    <name evidence="4" type="ORF">GSOID_T00031894001</name>
</gene>
<organism evidence="4">
    <name type="scientific">Oikopleura dioica</name>
    <name type="common">Tunicate</name>
    <dbReference type="NCBI Taxonomy" id="34765"/>
    <lineage>
        <taxon>Eukaryota</taxon>
        <taxon>Metazoa</taxon>
        <taxon>Chordata</taxon>
        <taxon>Tunicata</taxon>
        <taxon>Appendicularia</taxon>
        <taxon>Copelata</taxon>
        <taxon>Oikopleuridae</taxon>
        <taxon>Oikopleura</taxon>
    </lineage>
</organism>
<dbReference type="InterPro" id="IPR001005">
    <property type="entry name" value="SANT/Myb"/>
</dbReference>
<reference evidence="4" key="1">
    <citation type="journal article" date="2010" name="Science">
        <title>Plasticity of animal genome architecture unmasked by rapid evolution of a pelagic tunicate.</title>
        <authorList>
            <person name="Denoeud F."/>
            <person name="Henriet S."/>
            <person name="Mungpakdee S."/>
            <person name="Aury J.M."/>
            <person name="Da Silva C."/>
            <person name="Brinkmann H."/>
            <person name="Mikhaleva J."/>
            <person name="Olsen L.C."/>
            <person name="Jubin C."/>
            <person name="Canestro C."/>
            <person name="Bouquet J.M."/>
            <person name="Danks G."/>
            <person name="Poulain J."/>
            <person name="Campsteijn C."/>
            <person name="Adamski M."/>
            <person name="Cross I."/>
            <person name="Yadetie F."/>
            <person name="Muffato M."/>
            <person name="Louis A."/>
            <person name="Butcher S."/>
            <person name="Tsagkogeorga G."/>
            <person name="Konrad A."/>
            <person name="Singh S."/>
            <person name="Jensen M.F."/>
            <person name="Cong E.H."/>
            <person name="Eikeseth-Otteraa H."/>
            <person name="Noel B."/>
            <person name="Anthouard V."/>
            <person name="Porcel B.M."/>
            <person name="Kachouri-Lafond R."/>
            <person name="Nishino A."/>
            <person name="Ugolini M."/>
            <person name="Chourrout P."/>
            <person name="Nishida H."/>
            <person name="Aasland R."/>
            <person name="Huzurbazar S."/>
            <person name="Westhof E."/>
            <person name="Delsuc F."/>
            <person name="Lehrach H."/>
            <person name="Reinhardt R."/>
            <person name="Weissenbach J."/>
            <person name="Roy S.W."/>
            <person name="Artiguenave F."/>
            <person name="Postlethwait J.H."/>
            <person name="Manak J.R."/>
            <person name="Thompson E.M."/>
            <person name="Jaillon O."/>
            <person name="Du Pasquier L."/>
            <person name="Boudinot P."/>
            <person name="Liberles D.A."/>
            <person name="Volff J.N."/>
            <person name="Philippe H."/>
            <person name="Lenhard B."/>
            <person name="Roest Crollius H."/>
            <person name="Wincker P."/>
            <person name="Chourrout D."/>
        </authorList>
    </citation>
    <scope>NUCLEOTIDE SEQUENCE [LARGE SCALE GENOMIC DNA]</scope>
</reference>
<dbReference type="GO" id="GO:0003677">
    <property type="term" value="F:DNA binding"/>
    <property type="evidence" value="ECO:0007669"/>
    <property type="project" value="UniProtKB-KW"/>
</dbReference>
<dbReference type="InterPro" id="IPR055315">
    <property type="entry name" value="Cramped-like"/>
</dbReference>
<evidence type="ECO:0008006" key="6">
    <source>
        <dbReference type="Google" id="ProtNLM"/>
    </source>
</evidence>
<feature type="compositionally biased region" description="Low complexity" evidence="3">
    <location>
        <begin position="469"/>
        <end position="491"/>
    </location>
</feature>
<dbReference type="GO" id="GO:0005634">
    <property type="term" value="C:nucleus"/>
    <property type="evidence" value="ECO:0007669"/>
    <property type="project" value="TreeGrafter"/>
</dbReference>
<accession>E4YAG8</accession>
<evidence type="ECO:0000256" key="1">
    <source>
        <dbReference type="ARBA" id="ARBA00023125"/>
    </source>
</evidence>